<dbReference type="AlphaFoldDB" id="A0A9X0CJX1"/>
<gene>
    <name evidence="1" type="ORF">OS493_035165</name>
</gene>
<sequence>MISVTYRSKRIEDRIEIEEQKSNNTVQWRSSTQRKFSASRTLLNDTRKDIKEVSREHFKTLWLAGNFTNAELHRVWTAVNLTQIDLLRQLKKVKYNLTEQLNLNNSTSTNLFDASLFASLSEVNASITEKVRNHYTYSIPRCEP</sequence>
<dbReference type="EMBL" id="MU827353">
    <property type="protein sequence ID" value="KAJ7351860.1"/>
    <property type="molecule type" value="Genomic_DNA"/>
</dbReference>
<evidence type="ECO:0000313" key="2">
    <source>
        <dbReference type="Proteomes" id="UP001163046"/>
    </source>
</evidence>
<name>A0A9X0CJX1_9CNID</name>
<protein>
    <submittedName>
        <fullName evidence="1">Uncharacterized protein</fullName>
    </submittedName>
</protein>
<evidence type="ECO:0000313" key="1">
    <source>
        <dbReference type="EMBL" id="KAJ7351860.1"/>
    </source>
</evidence>
<dbReference type="Proteomes" id="UP001163046">
    <property type="component" value="Unassembled WGS sequence"/>
</dbReference>
<reference evidence="1" key="1">
    <citation type="submission" date="2023-01" db="EMBL/GenBank/DDBJ databases">
        <title>Genome assembly of the deep-sea coral Lophelia pertusa.</title>
        <authorList>
            <person name="Herrera S."/>
            <person name="Cordes E."/>
        </authorList>
    </citation>
    <scope>NUCLEOTIDE SEQUENCE</scope>
    <source>
        <strain evidence="1">USNM1676648</strain>
        <tissue evidence="1">Polyp</tissue>
    </source>
</reference>
<comment type="caution">
    <text evidence="1">The sequence shown here is derived from an EMBL/GenBank/DDBJ whole genome shotgun (WGS) entry which is preliminary data.</text>
</comment>
<proteinExistence type="predicted"/>
<accession>A0A9X0CJX1</accession>
<keyword evidence="2" id="KW-1185">Reference proteome</keyword>
<organism evidence="1 2">
    <name type="scientific">Desmophyllum pertusum</name>
    <dbReference type="NCBI Taxonomy" id="174260"/>
    <lineage>
        <taxon>Eukaryota</taxon>
        <taxon>Metazoa</taxon>
        <taxon>Cnidaria</taxon>
        <taxon>Anthozoa</taxon>
        <taxon>Hexacorallia</taxon>
        <taxon>Scleractinia</taxon>
        <taxon>Caryophylliina</taxon>
        <taxon>Caryophylliidae</taxon>
        <taxon>Desmophyllum</taxon>
    </lineage>
</organism>
<dbReference type="OrthoDB" id="5976024at2759"/>